<dbReference type="Pfam" id="PF14773">
    <property type="entry name" value="VIGSSK"/>
    <property type="match status" value="1"/>
</dbReference>
<feature type="region of interest" description="Disordered" evidence="1">
    <location>
        <begin position="79"/>
        <end position="98"/>
    </location>
</feature>
<feature type="region of interest" description="Disordered" evidence="1">
    <location>
        <begin position="24"/>
        <end position="66"/>
    </location>
</feature>
<dbReference type="Ensembl" id="ENSPMGT00000021842.1">
    <property type="protein sequence ID" value="ENSPMGP00000020504.1"/>
    <property type="gene ID" value="ENSPMGG00000016547.1"/>
</dbReference>
<dbReference type="Proteomes" id="UP000261520">
    <property type="component" value="Unplaced"/>
</dbReference>
<organism evidence="4 5">
    <name type="scientific">Periophthalmus magnuspinnatus</name>
    <dbReference type="NCBI Taxonomy" id="409849"/>
    <lineage>
        <taxon>Eukaryota</taxon>
        <taxon>Metazoa</taxon>
        <taxon>Chordata</taxon>
        <taxon>Craniata</taxon>
        <taxon>Vertebrata</taxon>
        <taxon>Euteleostomi</taxon>
        <taxon>Actinopterygii</taxon>
        <taxon>Neopterygii</taxon>
        <taxon>Teleostei</taxon>
        <taxon>Neoteleostei</taxon>
        <taxon>Acanthomorphata</taxon>
        <taxon>Gobiaria</taxon>
        <taxon>Gobiiformes</taxon>
        <taxon>Gobioidei</taxon>
        <taxon>Gobiidae</taxon>
        <taxon>Oxudercinae</taxon>
        <taxon>Periophthalmus</taxon>
    </lineage>
</organism>
<proteinExistence type="predicted"/>
<evidence type="ECO:0000313" key="4">
    <source>
        <dbReference type="Ensembl" id="ENSPMGP00000020504.1"/>
    </source>
</evidence>
<feature type="region of interest" description="Disordered" evidence="1">
    <location>
        <begin position="399"/>
        <end position="421"/>
    </location>
</feature>
<evidence type="ECO:0000259" key="2">
    <source>
        <dbReference type="Pfam" id="PF14773"/>
    </source>
</evidence>
<feature type="region of interest" description="Disordered" evidence="1">
    <location>
        <begin position="272"/>
        <end position="292"/>
    </location>
</feature>
<dbReference type="InterPro" id="IPR029256">
    <property type="entry name" value="Heliccase-ass-bd"/>
</dbReference>
<evidence type="ECO:0000313" key="5">
    <source>
        <dbReference type="Proteomes" id="UP000261520"/>
    </source>
</evidence>
<feature type="domain" description="ERCC6L2-like ribbon-helix-helix" evidence="3">
    <location>
        <begin position="194"/>
        <end position="235"/>
    </location>
</feature>
<evidence type="ECO:0000259" key="3">
    <source>
        <dbReference type="Pfam" id="PF25806"/>
    </source>
</evidence>
<reference evidence="4" key="1">
    <citation type="submission" date="2025-08" db="UniProtKB">
        <authorList>
            <consortium name="Ensembl"/>
        </authorList>
    </citation>
    <scope>IDENTIFICATION</scope>
</reference>
<evidence type="ECO:0000256" key="1">
    <source>
        <dbReference type="SAM" id="MobiDB-lite"/>
    </source>
</evidence>
<dbReference type="Pfam" id="PF25806">
    <property type="entry name" value="RHH_ERCC6L2"/>
    <property type="match status" value="1"/>
</dbReference>
<dbReference type="AlphaFoldDB" id="A0A3B4AV85"/>
<feature type="compositionally biased region" description="Polar residues" evidence="1">
    <location>
        <begin position="272"/>
        <end position="286"/>
    </location>
</feature>
<sequence>KTSDFNTTEGATSTPGRMIFLEHSKLLQRVMGTPEPANGDSSNIDESSSDEDDPCSSNESNFTTVKDSDKMKKDIFKILSDSEPDENDVSKKEQNSQTKKHEAYVDVFIPGGVQEVAYTHSNQRIVGGSRAEELISRAAVRDVFELKIFSQMQANNLLGTREVGNGQSLQNNGNYYCLFVTFCHCLTCCLLCLVPRQQLEDMATKFQFSSVEQFATEVLKSTSNQRLSWLRQYYSLLDHADLANMITMHFPLPVSTKSSSFTSSTSAKVPCNETTKPITNTTSSPKKGSKRSNYHEAKLKVHAKKPKNEFENIPSPEADWPEEKVEIAVEFIKKRKKKDCSASNRTNFKEKVEIATEFIKKIMKKDSDTFISTTFSNNRDLQMSPNSPADSKIPRFQETMDKPTISPNSQDPKTNCESSASTNDKSFLIDLIGDTSILDDLFKPKKNLPKTGSSSKIPLKKTSKDLWDILQEGNEASLNRLTDPGEVQRVCITARQHYKQEESESLWKTNERFIWKK</sequence>
<reference evidence="4" key="2">
    <citation type="submission" date="2025-09" db="UniProtKB">
        <authorList>
            <consortium name="Ensembl"/>
        </authorList>
    </citation>
    <scope>IDENTIFICATION</scope>
</reference>
<keyword evidence="5" id="KW-1185">Reference proteome</keyword>
<protein>
    <submittedName>
        <fullName evidence="4">Uncharacterized protein</fullName>
    </submittedName>
</protein>
<feature type="compositionally biased region" description="Polar residues" evidence="1">
    <location>
        <begin position="405"/>
        <end position="421"/>
    </location>
</feature>
<name>A0A3B4AV85_9GOBI</name>
<feature type="domain" description="Helicase-associated putative binding" evidence="2">
    <location>
        <begin position="86"/>
        <end position="139"/>
    </location>
</feature>
<dbReference type="InterPro" id="IPR057931">
    <property type="entry name" value="RHH_ERCC6L2"/>
</dbReference>
<accession>A0A3B4AV85</accession>
<feature type="compositionally biased region" description="Basic and acidic residues" evidence="1">
    <location>
        <begin position="88"/>
        <end position="98"/>
    </location>
</feature>